<sequence length="175" mass="19890">MKEKSTAQQGEPSKQNAQSAPGPARRIEPGVYKIYTALLSLPQKLVSVSPIENSDRSHNVYLFHDTYEGDSKWEIFSTQHHEREYHISNQGIHAILRAHDGNVLTVPRPDIDGKSSIAWYFRDAGKETGIDLFYLENKLTRNFATVKDHSTEDRTNIIESPYFGATSQKFILVKL</sequence>
<dbReference type="AlphaFoldDB" id="A0A7Y7XYY7"/>
<feature type="compositionally biased region" description="Polar residues" evidence="1">
    <location>
        <begin position="1"/>
        <end position="19"/>
    </location>
</feature>
<reference evidence="2 3" key="1">
    <citation type="submission" date="2020-04" db="EMBL/GenBank/DDBJ databases">
        <title>Molecular characterization of pseudomonads from Agaricus bisporus reveal novel blotch 2 pathogens in Western Europe.</title>
        <authorList>
            <person name="Taparia T."/>
            <person name="Krijger M."/>
            <person name="Haynes E."/>
            <person name="Elpinstone J.G."/>
            <person name="Noble R."/>
            <person name="Van Der Wolf J."/>
        </authorList>
    </citation>
    <scope>NUCLEOTIDE SEQUENCE [LARGE SCALE GENOMIC DNA]</scope>
    <source>
        <strain evidence="2 3">IPO3738</strain>
    </source>
</reference>
<evidence type="ECO:0000256" key="1">
    <source>
        <dbReference type="SAM" id="MobiDB-lite"/>
    </source>
</evidence>
<proteinExistence type="predicted"/>
<organism evidence="2 3">
    <name type="scientific">Pseudomonas gingeri</name>
    <dbReference type="NCBI Taxonomy" id="117681"/>
    <lineage>
        <taxon>Bacteria</taxon>
        <taxon>Pseudomonadati</taxon>
        <taxon>Pseudomonadota</taxon>
        <taxon>Gammaproteobacteria</taxon>
        <taxon>Pseudomonadales</taxon>
        <taxon>Pseudomonadaceae</taxon>
        <taxon>Pseudomonas</taxon>
    </lineage>
</organism>
<dbReference type="RefSeq" id="WP_017128311.1">
    <property type="nucleotide sequence ID" value="NZ_JACAQE010000004.1"/>
</dbReference>
<name>A0A7Y7XYY7_9PSED</name>
<dbReference type="Gene3D" id="2.80.10.50">
    <property type="match status" value="1"/>
</dbReference>
<dbReference type="Proteomes" id="UP000517547">
    <property type="component" value="Unassembled WGS sequence"/>
</dbReference>
<gene>
    <name evidence="2" type="ORF">HX845_13195</name>
</gene>
<evidence type="ECO:0000313" key="2">
    <source>
        <dbReference type="EMBL" id="NWC14611.1"/>
    </source>
</evidence>
<comment type="caution">
    <text evidence="2">The sequence shown here is derived from an EMBL/GenBank/DDBJ whole genome shotgun (WGS) entry which is preliminary data.</text>
</comment>
<dbReference type="SUPFAM" id="SSF50370">
    <property type="entry name" value="Ricin B-like lectins"/>
    <property type="match status" value="1"/>
</dbReference>
<feature type="region of interest" description="Disordered" evidence="1">
    <location>
        <begin position="1"/>
        <end position="25"/>
    </location>
</feature>
<dbReference type="EMBL" id="JACAQE010000004">
    <property type="protein sequence ID" value="NWC14611.1"/>
    <property type="molecule type" value="Genomic_DNA"/>
</dbReference>
<accession>A0A7Y7XYY7</accession>
<dbReference type="InterPro" id="IPR035992">
    <property type="entry name" value="Ricin_B-like_lectins"/>
</dbReference>
<evidence type="ECO:0000313" key="3">
    <source>
        <dbReference type="Proteomes" id="UP000517547"/>
    </source>
</evidence>
<protein>
    <submittedName>
        <fullName evidence="2">RICIN domain-containing protein</fullName>
    </submittedName>
</protein>